<protein>
    <submittedName>
        <fullName evidence="2">Uncharacterized protein</fullName>
    </submittedName>
</protein>
<dbReference type="RefSeq" id="WP_028285297.1">
    <property type="nucleotide sequence ID" value="NZ_BMLF01000001.1"/>
</dbReference>
<keyword evidence="1" id="KW-0812">Transmembrane</keyword>
<evidence type="ECO:0000256" key="1">
    <source>
        <dbReference type="SAM" id="Phobius"/>
    </source>
</evidence>
<reference evidence="2" key="1">
    <citation type="journal article" date="2014" name="Int. J. Syst. Evol. Microbiol.">
        <title>Complete genome sequence of Corynebacterium casei LMG S-19264T (=DSM 44701T), isolated from a smear-ripened cheese.</title>
        <authorList>
            <consortium name="US DOE Joint Genome Institute (JGI-PGF)"/>
            <person name="Walter F."/>
            <person name="Albersmeier A."/>
            <person name="Kalinowski J."/>
            <person name="Ruckert C."/>
        </authorList>
    </citation>
    <scope>NUCLEOTIDE SEQUENCE</scope>
    <source>
        <strain evidence="2">CGMCC 1.6293</strain>
    </source>
</reference>
<organism evidence="2 3">
    <name type="scientific">Pseudooceanicola nanhaiensis</name>
    <dbReference type="NCBI Taxonomy" id="375761"/>
    <lineage>
        <taxon>Bacteria</taxon>
        <taxon>Pseudomonadati</taxon>
        <taxon>Pseudomonadota</taxon>
        <taxon>Alphaproteobacteria</taxon>
        <taxon>Rhodobacterales</taxon>
        <taxon>Paracoccaceae</taxon>
        <taxon>Pseudooceanicola</taxon>
    </lineage>
</organism>
<keyword evidence="3" id="KW-1185">Reference proteome</keyword>
<feature type="transmembrane region" description="Helical" evidence="1">
    <location>
        <begin position="97"/>
        <end position="115"/>
    </location>
</feature>
<dbReference type="EMBL" id="BMLF01000001">
    <property type="protein sequence ID" value="GGL84851.1"/>
    <property type="molecule type" value="Genomic_DNA"/>
</dbReference>
<keyword evidence="1" id="KW-0472">Membrane</keyword>
<sequence>MDDEKIASAGELALGLLEGTKRRDVLAALQEDAELRRAFRSWNEYLSLIHEADMAADAAPPARVFAGIEARLFGAPAARGWRHYLEVLRAPENRDTLLLLAVAKVALLAWLLWLFL</sequence>
<gene>
    <name evidence="2" type="ORF">GCM10011534_03400</name>
</gene>
<dbReference type="AlphaFoldDB" id="A0A917WAP1"/>
<name>A0A917WAP1_9RHOB</name>
<proteinExistence type="predicted"/>
<comment type="caution">
    <text evidence="2">The sequence shown here is derived from an EMBL/GenBank/DDBJ whole genome shotgun (WGS) entry which is preliminary data.</text>
</comment>
<dbReference type="Proteomes" id="UP000649829">
    <property type="component" value="Unassembled WGS sequence"/>
</dbReference>
<evidence type="ECO:0000313" key="3">
    <source>
        <dbReference type="Proteomes" id="UP000649829"/>
    </source>
</evidence>
<keyword evidence="1" id="KW-1133">Transmembrane helix</keyword>
<reference evidence="2" key="2">
    <citation type="submission" date="2020-09" db="EMBL/GenBank/DDBJ databases">
        <authorList>
            <person name="Sun Q."/>
            <person name="Zhou Y."/>
        </authorList>
    </citation>
    <scope>NUCLEOTIDE SEQUENCE</scope>
    <source>
        <strain evidence="2">CGMCC 1.6293</strain>
    </source>
</reference>
<evidence type="ECO:0000313" key="2">
    <source>
        <dbReference type="EMBL" id="GGL84851.1"/>
    </source>
</evidence>
<accession>A0A917WAP1</accession>